<proteinExistence type="predicted"/>
<gene>
    <name evidence="1" type="ORF">LCGC14_1947150</name>
</gene>
<reference evidence="1" key="1">
    <citation type="journal article" date="2015" name="Nature">
        <title>Complex archaea that bridge the gap between prokaryotes and eukaryotes.</title>
        <authorList>
            <person name="Spang A."/>
            <person name="Saw J.H."/>
            <person name="Jorgensen S.L."/>
            <person name="Zaremba-Niedzwiedzka K."/>
            <person name="Martijn J."/>
            <person name="Lind A.E."/>
            <person name="van Eijk R."/>
            <person name="Schleper C."/>
            <person name="Guy L."/>
            <person name="Ettema T.J."/>
        </authorList>
    </citation>
    <scope>NUCLEOTIDE SEQUENCE</scope>
</reference>
<dbReference type="AlphaFoldDB" id="A0A0F9HWV5"/>
<name>A0A0F9HWV5_9ZZZZ</name>
<sequence>MTTIFAPSPGQPFNVELNKVRGSVSGSWTSVSPGPNDRAIEVYGVYWSSTNVGATLQIRDREEDEWYSYTGDGTVAIDLFITPLPLYTQFEYFDSVGSNTIIIYGKYI</sequence>
<evidence type="ECO:0000313" key="1">
    <source>
        <dbReference type="EMBL" id="KKL86195.1"/>
    </source>
</evidence>
<accession>A0A0F9HWV5</accession>
<dbReference type="EMBL" id="LAZR01021183">
    <property type="protein sequence ID" value="KKL86195.1"/>
    <property type="molecule type" value="Genomic_DNA"/>
</dbReference>
<comment type="caution">
    <text evidence="1">The sequence shown here is derived from an EMBL/GenBank/DDBJ whole genome shotgun (WGS) entry which is preliminary data.</text>
</comment>
<organism evidence="1">
    <name type="scientific">marine sediment metagenome</name>
    <dbReference type="NCBI Taxonomy" id="412755"/>
    <lineage>
        <taxon>unclassified sequences</taxon>
        <taxon>metagenomes</taxon>
        <taxon>ecological metagenomes</taxon>
    </lineage>
</organism>
<protein>
    <submittedName>
        <fullName evidence="1">Uncharacterized protein</fullName>
    </submittedName>
</protein>